<feature type="domain" description="Acyltransferase 3" evidence="2">
    <location>
        <begin position="4"/>
        <end position="333"/>
    </location>
</feature>
<feature type="transmembrane region" description="Helical" evidence="1">
    <location>
        <begin position="142"/>
        <end position="161"/>
    </location>
</feature>
<dbReference type="EMBL" id="SNZP01000004">
    <property type="protein sequence ID" value="TDR80724.1"/>
    <property type="molecule type" value="Genomic_DNA"/>
</dbReference>
<evidence type="ECO:0000313" key="4">
    <source>
        <dbReference type="Proteomes" id="UP000295611"/>
    </source>
</evidence>
<dbReference type="Proteomes" id="UP000295611">
    <property type="component" value="Unassembled WGS sequence"/>
</dbReference>
<dbReference type="GO" id="GO:0016747">
    <property type="term" value="F:acyltransferase activity, transferring groups other than amino-acyl groups"/>
    <property type="evidence" value="ECO:0007669"/>
    <property type="project" value="InterPro"/>
</dbReference>
<feature type="transmembrane region" description="Helical" evidence="1">
    <location>
        <begin position="168"/>
        <end position="187"/>
    </location>
</feature>
<feature type="transmembrane region" description="Helical" evidence="1">
    <location>
        <begin position="37"/>
        <end position="57"/>
    </location>
</feature>
<feature type="transmembrane region" description="Helical" evidence="1">
    <location>
        <begin position="77"/>
        <end position="98"/>
    </location>
</feature>
<keyword evidence="1" id="KW-1133">Transmembrane helix</keyword>
<accession>A0A4R7B7I3</accession>
<reference evidence="3 4" key="1">
    <citation type="submission" date="2019-03" db="EMBL/GenBank/DDBJ databases">
        <title>Genomic Encyclopedia of Type Strains, Phase III (KMG-III): the genomes of soil and plant-associated and newly described type strains.</title>
        <authorList>
            <person name="Whitman W."/>
        </authorList>
    </citation>
    <scope>NUCLEOTIDE SEQUENCE [LARGE SCALE GENOMIC DNA]</scope>
    <source>
        <strain evidence="3 4">CECT 8976</strain>
    </source>
</reference>
<dbReference type="InterPro" id="IPR002656">
    <property type="entry name" value="Acyl_transf_3_dom"/>
</dbReference>
<evidence type="ECO:0000313" key="3">
    <source>
        <dbReference type="EMBL" id="TDR80724.1"/>
    </source>
</evidence>
<dbReference type="GO" id="GO:0000271">
    <property type="term" value="P:polysaccharide biosynthetic process"/>
    <property type="evidence" value="ECO:0007669"/>
    <property type="project" value="TreeGrafter"/>
</dbReference>
<protein>
    <submittedName>
        <fullName evidence="3">Peptidoglycan/LPS O-acetylase OafA/YrhL</fullName>
    </submittedName>
</protein>
<dbReference type="OrthoDB" id="9814807at2"/>
<feature type="transmembrane region" description="Helical" evidence="1">
    <location>
        <begin position="290"/>
        <end position="311"/>
    </location>
</feature>
<organism evidence="3 4">
    <name type="scientific">Paludibacterium purpuratum</name>
    <dbReference type="NCBI Taxonomy" id="1144873"/>
    <lineage>
        <taxon>Bacteria</taxon>
        <taxon>Pseudomonadati</taxon>
        <taxon>Pseudomonadota</taxon>
        <taxon>Betaproteobacteria</taxon>
        <taxon>Neisseriales</taxon>
        <taxon>Chromobacteriaceae</taxon>
        <taxon>Paludibacterium</taxon>
    </lineage>
</organism>
<sequence>MRFQALDGWRGVCAIMIVLHHLNLNWHGYSAPWVRNAYLFVDFFFVLSGFVISSAYADTLHRPSALKRFIVRRLGRIYPLHLFTLLALIAMELVKLAAFKAGAHMNQAAFSLSTSVDAMLAHLFLLQSMHLFPYLSWNLPSWSIGAEFYTYLLFAVVVALIRPLGKPLAASVFIVLLLMSGTLLMVLSPHGQNATYDFGFLRCIVSFLCGAVCYGVYRKHASVMLRWHNAAEYAALALVLIFIWFAGEGPGSFAAPLVFAIAVLVFSLQQGGLSAIMMAPWSQSLGQWSYSIYMVHFFVTGILLNRSIHFIENNLHLPLSVGSAGSVKGLIVFQNPWQADGLALLCVLASIYLASQTYRRIEQPWRHYFNRLSERGEAQRSRRSERATVPE</sequence>
<feature type="transmembrane region" description="Helical" evidence="1">
    <location>
        <begin position="229"/>
        <end position="247"/>
    </location>
</feature>
<comment type="caution">
    <text evidence="3">The sequence shown here is derived from an EMBL/GenBank/DDBJ whole genome shotgun (WGS) entry which is preliminary data.</text>
</comment>
<keyword evidence="1" id="KW-0812">Transmembrane</keyword>
<name>A0A4R7B7I3_9NEIS</name>
<dbReference type="Pfam" id="PF01757">
    <property type="entry name" value="Acyl_transf_3"/>
    <property type="match status" value="1"/>
</dbReference>
<dbReference type="PANTHER" id="PTHR23028:SF131">
    <property type="entry name" value="BLR2367 PROTEIN"/>
    <property type="match status" value="1"/>
</dbReference>
<evidence type="ECO:0000259" key="2">
    <source>
        <dbReference type="Pfam" id="PF01757"/>
    </source>
</evidence>
<feature type="transmembrane region" description="Helical" evidence="1">
    <location>
        <begin position="253"/>
        <end position="278"/>
    </location>
</feature>
<keyword evidence="1" id="KW-0472">Membrane</keyword>
<dbReference type="GO" id="GO:0016020">
    <property type="term" value="C:membrane"/>
    <property type="evidence" value="ECO:0007669"/>
    <property type="project" value="TreeGrafter"/>
</dbReference>
<keyword evidence="4" id="KW-1185">Reference proteome</keyword>
<dbReference type="RefSeq" id="WP_133679353.1">
    <property type="nucleotide sequence ID" value="NZ_SNZP01000004.1"/>
</dbReference>
<dbReference type="InterPro" id="IPR050879">
    <property type="entry name" value="Acyltransferase_3"/>
</dbReference>
<dbReference type="PANTHER" id="PTHR23028">
    <property type="entry name" value="ACETYLTRANSFERASE"/>
    <property type="match status" value="1"/>
</dbReference>
<gene>
    <name evidence="3" type="ORF">DFP86_104224</name>
</gene>
<evidence type="ECO:0000256" key="1">
    <source>
        <dbReference type="SAM" id="Phobius"/>
    </source>
</evidence>
<dbReference type="AlphaFoldDB" id="A0A4R7B7I3"/>
<feature type="transmembrane region" description="Helical" evidence="1">
    <location>
        <begin position="199"/>
        <end position="217"/>
    </location>
</feature>
<feature type="transmembrane region" description="Helical" evidence="1">
    <location>
        <begin position="337"/>
        <end position="355"/>
    </location>
</feature>
<proteinExistence type="predicted"/>